<dbReference type="FunFam" id="3.40.630.20:FF:000001">
    <property type="entry name" value="Pyrrolidone-carboxylate peptidase"/>
    <property type="match status" value="1"/>
</dbReference>
<dbReference type="Gene3D" id="3.40.630.20">
    <property type="entry name" value="Peptidase C15, pyroglutamyl peptidase I-like"/>
    <property type="match status" value="1"/>
</dbReference>
<reference evidence="11 12" key="1">
    <citation type="submission" date="2019-06" db="EMBL/GenBank/DDBJ databases">
        <title>Whole genome shotgun sequence of Streptomyces cacaoi subsp. cacaoi NBRC 12748.</title>
        <authorList>
            <person name="Hosoyama A."/>
            <person name="Uohara A."/>
            <person name="Ohji S."/>
            <person name="Ichikawa N."/>
        </authorList>
    </citation>
    <scope>NUCLEOTIDE SEQUENCE [LARGE SCALE GENOMIC DNA]</scope>
    <source>
        <strain evidence="11 12">NBRC 12748</strain>
    </source>
</reference>
<evidence type="ECO:0000256" key="1">
    <source>
        <dbReference type="ARBA" id="ARBA00001770"/>
    </source>
</evidence>
<evidence type="ECO:0000256" key="5">
    <source>
        <dbReference type="ARBA" id="ARBA00022490"/>
    </source>
</evidence>
<dbReference type="InterPro" id="IPR033694">
    <property type="entry name" value="PGPEP1_Cys_AS"/>
</dbReference>
<comment type="similarity">
    <text evidence="4">Belongs to the peptidase C15 family.</text>
</comment>
<gene>
    <name evidence="11" type="primary">pcp</name>
    <name evidence="11" type="ORF">SCA03_27870</name>
</gene>
<keyword evidence="8" id="KW-0788">Thiol protease</keyword>
<keyword evidence="7" id="KW-0378">Hydrolase</keyword>
<protein>
    <recommendedName>
        <fullName evidence="9">Pyroglutamyl-peptidase I</fullName>
        <ecNumber evidence="9">3.4.19.3</ecNumber>
    </recommendedName>
</protein>
<keyword evidence="12" id="KW-1185">Reference proteome</keyword>
<dbReference type="GO" id="GO:0005829">
    <property type="term" value="C:cytosol"/>
    <property type="evidence" value="ECO:0007669"/>
    <property type="project" value="InterPro"/>
</dbReference>
<accession>A0A4Y3QXS8</accession>
<comment type="caution">
    <text evidence="11">The sequence shown here is derived from an EMBL/GenBank/DDBJ whole genome shotgun (WGS) entry which is preliminary data.</text>
</comment>
<comment type="catalytic activity">
    <reaction evidence="1 9">
        <text>Release of an N-terminal pyroglutamyl group from a polypeptide, the second amino acid generally not being Pro.</text>
        <dbReference type="EC" id="3.4.19.3"/>
    </reaction>
</comment>
<organism evidence="11 12">
    <name type="scientific">Streptomyces cacaoi</name>
    <dbReference type="NCBI Taxonomy" id="1898"/>
    <lineage>
        <taxon>Bacteria</taxon>
        <taxon>Bacillati</taxon>
        <taxon>Actinomycetota</taxon>
        <taxon>Actinomycetes</taxon>
        <taxon>Kitasatosporales</taxon>
        <taxon>Streptomycetaceae</taxon>
        <taxon>Streptomyces</taxon>
    </lineage>
</organism>
<evidence type="ECO:0000256" key="7">
    <source>
        <dbReference type="ARBA" id="ARBA00022801"/>
    </source>
</evidence>
<evidence type="ECO:0000313" key="12">
    <source>
        <dbReference type="Proteomes" id="UP000319210"/>
    </source>
</evidence>
<dbReference type="InterPro" id="IPR036440">
    <property type="entry name" value="Peptidase_C15-like_sf"/>
</dbReference>
<dbReference type="EMBL" id="BJMM01000011">
    <property type="protein sequence ID" value="GEB50236.1"/>
    <property type="molecule type" value="Genomic_DNA"/>
</dbReference>
<comment type="function">
    <text evidence="2">Removes 5-oxoproline from various penultimate amino acid residues except L-proline.</text>
</comment>
<dbReference type="EC" id="3.4.19.3" evidence="9"/>
<evidence type="ECO:0000256" key="6">
    <source>
        <dbReference type="ARBA" id="ARBA00022670"/>
    </source>
</evidence>
<feature type="active site" evidence="9">
    <location>
        <position position="100"/>
    </location>
</feature>
<evidence type="ECO:0000256" key="8">
    <source>
        <dbReference type="ARBA" id="ARBA00022807"/>
    </source>
</evidence>
<dbReference type="GO" id="GO:0006508">
    <property type="term" value="P:proteolysis"/>
    <property type="evidence" value="ECO:0007669"/>
    <property type="project" value="UniProtKB-KW"/>
</dbReference>
<dbReference type="PIRSF" id="PIRSF015592">
    <property type="entry name" value="Prld-crbxl_pptds"/>
    <property type="match status" value="1"/>
</dbReference>
<dbReference type="PANTHER" id="PTHR23402">
    <property type="entry name" value="PROTEASE FAMILY C15 PYROGLUTAMYL-PEPTIDASE I-RELATED"/>
    <property type="match status" value="1"/>
</dbReference>
<dbReference type="GO" id="GO:0016920">
    <property type="term" value="F:pyroglutamyl-peptidase activity"/>
    <property type="evidence" value="ECO:0007669"/>
    <property type="project" value="UniProtKB-EC"/>
</dbReference>
<evidence type="ECO:0000256" key="2">
    <source>
        <dbReference type="ARBA" id="ARBA00002280"/>
    </source>
</evidence>
<comment type="subcellular location">
    <subcellularLocation>
        <location evidence="3">Cytoplasm</location>
    </subcellularLocation>
</comment>
<dbReference type="PRINTS" id="PR00706">
    <property type="entry name" value="PYROGLUPTASE"/>
</dbReference>
<dbReference type="Proteomes" id="UP000319210">
    <property type="component" value="Unassembled WGS sequence"/>
</dbReference>
<evidence type="ECO:0000313" key="11">
    <source>
        <dbReference type="EMBL" id="GEB50236.1"/>
    </source>
</evidence>
<dbReference type="InterPro" id="IPR029762">
    <property type="entry name" value="PGP-I_bact-type"/>
</dbReference>
<dbReference type="AlphaFoldDB" id="A0A4Y3QXS8"/>
<feature type="active site" evidence="10">
    <location>
        <position position="163"/>
    </location>
</feature>
<dbReference type="RefSeq" id="WP_078873289.1">
    <property type="nucleotide sequence ID" value="NZ_BJMM01000011.1"/>
</dbReference>
<dbReference type="InterPro" id="IPR016125">
    <property type="entry name" value="Peptidase_C15-like"/>
</dbReference>
<dbReference type="InterPro" id="IPR000816">
    <property type="entry name" value="Peptidase_C15"/>
</dbReference>
<sequence>MSPTPQTTPQTTPDTAPDTAPAARVLLTGFEPFDDAVNPSWETAQLVAADPPAGLAVTAVRLSCVFGRALEELRAQLTSAPWDLVVCLGQAGGRPDLTVERVAINVDDARIPDNAGAQPVDEPVVPDGPAAYFSSLPIKACVAEARAAGVPASVSQTAGTFVCNHVFYGLAHLLATELPGVRGGFVHVPFTPEQAARRAPAPPSMSVRDMAAGTAAVLRAAARTSTDIRETGGATH</sequence>
<dbReference type="SUPFAM" id="SSF53182">
    <property type="entry name" value="Pyrrolidone carboxyl peptidase (pyroglutamate aminopeptidase)"/>
    <property type="match status" value="1"/>
</dbReference>
<evidence type="ECO:0000256" key="10">
    <source>
        <dbReference type="PROSITE-ProRule" id="PRU10077"/>
    </source>
</evidence>
<dbReference type="Pfam" id="PF01470">
    <property type="entry name" value="Peptidase_C15"/>
    <property type="match status" value="1"/>
</dbReference>
<name>A0A4Y3QXS8_STRCI</name>
<dbReference type="InterPro" id="IPR033693">
    <property type="entry name" value="PGPEP1_Glu_AS"/>
</dbReference>
<proteinExistence type="inferred from homology"/>
<dbReference type="PROSITE" id="PS01333">
    <property type="entry name" value="PYRASE_GLU"/>
    <property type="match status" value="1"/>
</dbReference>
<dbReference type="CDD" id="cd00501">
    <property type="entry name" value="Peptidase_C15"/>
    <property type="match status" value="1"/>
</dbReference>
<dbReference type="PANTHER" id="PTHR23402:SF1">
    <property type="entry name" value="PYROGLUTAMYL-PEPTIDASE I"/>
    <property type="match status" value="1"/>
</dbReference>
<dbReference type="OrthoDB" id="9779738at2"/>
<keyword evidence="5" id="KW-0963">Cytoplasm</keyword>
<evidence type="ECO:0000256" key="9">
    <source>
        <dbReference type="PROSITE-ProRule" id="PRU10076"/>
    </source>
</evidence>
<dbReference type="NCBIfam" id="TIGR00504">
    <property type="entry name" value="pyro_pdase"/>
    <property type="match status" value="1"/>
</dbReference>
<evidence type="ECO:0000256" key="3">
    <source>
        <dbReference type="ARBA" id="ARBA00004496"/>
    </source>
</evidence>
<evidence type="ECO:0000256" key="4">
    <source>
        <dbReference type="ARBA" id="ARBA00006641"/>
    </source>
</evidence>
<keyword evidence="6" id="KW-0645">Protease</keyword>
<dbReference type="PROSITE" id="PS01334">
    <property type="entry name" value="PYRASE_CYS"/>
    <property type="match status" value="1"/>
</dbReference>
<dbReference type="NCBIfam" id="NF009676">
    <property type="entry name" value="PRK13197.1"/>
    <property type="match status" value="1"/>
</dbReference>